<evidence type="ECO:0000313" key="1">
    <source>
        <dbReference type="EMBL" id="SFH60573.1"/>
    </source>
</evidence>
<evidence type="ECO:0000313" key="4">
    <source>
        <dbReference type="Proteomes" id="UP000297963"/>
    </source>
</evidence>
<dbReference type="EMBL" id="SOFE01000002">
    <property type="protein sequence ID" value="TFB88890.1"/>
    <property type="molecule type" value="Genomic_DNA"/>
</dbReference>
<dbReference type="STRING" id="995038.SAMN05216274_10963"/>
<dbReference type="Proteomes" id="UP000297963">
    <property type="component" value="Unassembled WGS sequence"/>
</dbReference>
<name>A0A1I3BE55_9MICO</name>
<accession>A0A1I3BE55</accession>
<dbReference type="Proteomes" id="UP000199681">
    <property type="component" value="Unassembled WGS sequence"/>
</dbReference>
<gene>
    <name evidence="2" type="ORF">E3O11_01430</name>
    <name evidence="1" type="ORF">SAMN05216274_10963</name>
</gene>
<dbReference type="EMBL" id="FOPW01000009">
    <property type="protein sequence ID" value="SFH60573.1"/>
    <property type="molecule type" value="Genomic_DNA"/>
</dbReference>
<evidence type="ECO:0000313" key="2">
    <source>
        <dbReference type="EMBL" id="TFB88890.1"/>
    </source>
</evidence>
<reference evidence="2 4" key="2">
    <citation type="submission" date="2019-03" db="EMBL/GenBank/DDBJ databases">
        <title>Genomics of glacier-inhabiting Cryobacterium strains.</title>
        <authorList>
            <person name="Liu Q."/>
            <person name="Xin Y.-H."/>
        </authorList>
    </citation>
    <scope>NUCLEOTIDE SEQUENCE [LARGE SCALE GENOMIC DNA]</scope>
    <source>
        <strain evidence="2 4">Hh34</strain>
    </source>
</reference>
<proteinExistence type="predicted"/>
<evidence type="ECO:0000313" key="3">
    <source>
        <dbReference type="Proteomes" id="UP000199681"/>
    </source>
</evidence>
<sequence length="175" mass="18925">MQLIWSGVAPDYGKVKDSAAAGRALTGLLNAAHDILAYRQLSVKAESIHLVSGDRMSYLKFAVATDRTAGNAVSLSHLLAVNAEEARGLGDLIGGNPPFRSLRIVILSLEGDFAINRLDLDPESPGGVSWYGPFDRELFKDIALGFALFVTHMVANVFDDDDGEETFAESIEWIT</sequence>
<reference evidence="1 3" key="1">
    <citation type="submission" date="2016-10" db="EMBL/GenBank/DDBJ databases">
        <authorList>
            <person name="Varghese N."/>
            <person name="Submissions S."/>
        </authorList>
    </citation>
    <scope>NUCLEOTIDE SEQUENCE [LARGE SCALE GENOMIC DNA]</scope>
    <source>
        <strain evidence="1 3">GMCC 1.11211</strain>
    </source>
</reference>
<dbReference type="AlphaFoldDB" id="A0A1I3BE55"/>
<keyword evidence="3" id="KW-1185">Reference proteome</keyword>
<protein>
    <submittedName>
        <fullName evidence="2">Uncharacterized protein</fullName>
    </submittedName>
</protein>
<comment type="caution">
    <text evidence="2">The sequence shown here is derived from an EMBL/GenBank/DDBJ whole genome shotgun (WGS) entry which is preliminary data.</text>
</comment>
<dbReference type="RefSeq" id="WP_134495359.1">
    <property type="nucleotide sequence ID" value="NZ_BKAC01000018.1"/>
</dbReference>
<organism evidence="2 4">
    <name type="scientific">Cryobacterium levicorallinum</name>
    <dbReference type="NCBI Taxonomy" id="995038"/>
    <lineage>
        <taxon>Bacteria</taxon>
        <taxon>Bacillati</taxon>
        <taxon>Actinomycetota</taxon>
        <taxon>Actinomycetes</taxon>
        <taxon>Micrococcales</taxon>
        <taxon>Microbacteriaceae</taxon>
        <taxon>Cryobacterium</taxon>
    </lineage>
</organism>